<evidence type="ECO:0000256" key="6">
    <source>
        <dbReference type="ARBA" id="ARBA00022989"/>
    </source>
</evidence>
<evidence type="ECO:0000256" key="3">
    <source>
        <dbReference type="ARBA" id="ARBA00022448"/>
    </source>
</evidence>
<dbReference type="PROSITE" id="PS50928">
    <property type="entry name" value="ABC_TM1"/>
    <property type="match status" value="1"/>
</dbReference>
<evidence type="ECO:0000313" key="10">
    <source>
        <dbReference type="EMBL" id="SVC85985.1"/>
    </source>
</evidence>
<feature type="domain" description="ABC transmembrane type-1" evidence="9">
    <location>
        <begin position="70"/>
        <end position="236"/>
    </location>
</feature>
<sequence length="236" mass="27271">MKKINKQLSSIIPLIALPQFLYILFLLFFPFTGLVIYSFWTSDFFEINRTFTLFNYYFILFEEHLYLFLIFKSLFIGLMVAFVTIPIAFILSYILTFKFEKISNLLLGIVMVSTLSSYLIRIYAWKIILGEQGIINKFFLFIGIINQPFTFLLYGNFSIIITLVHILLPFAFLPIYSSMQNIDKQIVEASRDLGFGFLMTIFKVIIPLSFPGILAAFLFCFILSSADYVTPQLVGG</sequence>
<accession>A0A382QM36</accession>
<evidence type="ECO:0000259" key="9">
    <source>
        <dbReference type="PROSITE" id="PS50928"/>
    </source>
</evidence>
<keyword evidence="3" id="KW-0813">Transport</keyword>
<dbReference type="InterPro" id="IPR000515">
    <property type="entry name" value="MetI-like"/>
</dbReference>
<comment type="subcellular location">
    <subcellularLocation>
        <location evidence="1">Cell membrane</location>
        <topology evidence="1">Multi-pass membrane protein</topology>
    </subcellularLocation>
</comment>
<protein>
    <recommendedName>
        <fullName evidence="9">ABC transmembrane type-1 domain-containing protein</fullName>
    </recommendedName>
</protein>
<reference evidence="10" key="1">
    <citation type="submission" date="2018-05" db="EMBL/GenBank/DDBJ databases">
        <authorList>
            <person name="Lanie J.A."/>
            <person name="Ng W.-L."/>
            <person name="Kazmierczak K.M."/>
            <person name="Andrzejewski T.M."/>
            <person name="Davidsen T.M."/>
            <person name="Wayne K.J."/>
            <person name="Tettelin H."/>
            <person name="Glass J.I."/>
            <person name="Rusch D."/>
            <person name="Podicherti R."/>
            <person name="Tsui H.-C.T."/>
            <person name="Winkler M.E."/>
        </authorList>
    </citation>
    <scope>NUCLEOTIDE SEQUENCE</scope>
</reference>
<dbReference type="Pfam" id="PF00528">
    <property type="entry name" value="BPD_transp_1"/>
    <property type="match status" value="1"/>
</dbReference>
<feature type="transmembrane region" description="Helical" evidence="8">
    <location>
        <begin position="127"/>
        <end position="145"/>
    </location>
</feature>
<gene>
    <name evidence="10" type="ORF">METZ01_LOCUS338839</name>
</gene>
<dbReference type="PANTHER" id="PTHR42929:SF1">
    <property type="entry name" value="INNER MEMBRANE ABC TRANSPORTER PERMEASE PROTEIN YDCU-RELATED"/>
    <property type="match status" value="1"/>
</dbReference>
<evidence type="ECO:0000256" key="1">
    <source>
        <dbReference type="ARBA" id="ARBA00004651"/>
    </source>
</evidence>
<dbReference type="PANTHER" id="PTHR42929">
    <property type="entry name" value="INNER MEMBRANE ABC TRANSPORTER PERMEASE PROTEIN YDCU-RELATED-RELATED"/>
    <property type="match status" value="1"/>
</dbReference>
<feature type="transmembrane region" description="Helical" evidence="8">
    <location>
        <begin position="197"/>
        <end position="224"/>
    </location>
</feature>
<name>A0A382QM36_9ZZZZ</name>
<feature type="transmembrane region" description="Helical" evidence="8">
    <location>
        <begin position="20"/>
        <end position="40"/>
    </location>
</feature>
<dbReference type="GO" id="GO:0005886">
    <property type="term" value="C:plasma membrane"/>
    <property type="evidence" value="ECO:0007669"/>
    <property type="project" value="UniProtKB-SubCell"/>
</dbReference>
<keyword evidence="7 8" id="KW-0472">Membrane</keyword>
<dbReference type="GO" id="GO:0055085">
    <property type="term" value="P:transmembrane transport"/>
    <property type="evidence" value="ECO:0007669"/>
    <property type="project" value="InterPro"/>
</dbReference>
<evidence type="ECO:0000256" key="5">
    <source>
        <dbReference type="ARBA" id="ARBA00022692"/>
    </source>
</evidence>
<keyword evidence="4" id="KW-1003">Cell membrane</keyword>
<evidence type="ECO:0000256" key="7">
    <source>
        <dbReference type="ARBA" id="ARBA00023136"/>
    </source>
</evidence>
<keyword evidence="6 8" id="KW-1133">Transmembrane helix</keyword>
<dbReference type="Gene3D" id="1.10.3720.10">
    <property type="entry name" value="MetI-like"/>
    <property type="match status" value="1"/>
</dbReference>
<organism evidence="10">
    <name type="scientific">marine metagenome</name>
    <dbReference type="NCBI Taxonomy" id="408172"/>
    <lineage>
        <taxon>unclassified sequences</taxon>
        <taxon>metagenomes</taxon>
        <taxon>ecological metagenomes</taxon>
    </lineage>
</organism>
<dbReference type="InterPro" id="IPR035906">
    <property type="entry name" value="MetI-like_sf"/>
</dbReference>
<dbReference type="CDD" id="cd06261">
    <property type="entry name" value="TM_PBP2"/>
    <property type="match status" value="1"/>
</dbReference>
<feature type="non-terminal residue" evidence="10">
    <location>
        <position position="236"/>
    </location>
</feature>
<dbReference type="EMBL" id="UINC01115162">
    <property type="protein sequence ID" value="SVC85985.1"/>
    <property type="molecule type" value="Genomic_DNA"/>
</dbReference>
<feature type="transmembrane region" description="Helical" evidence="8">
    <location>
        <begin position="102"/>
        <end position="120"/>
    </location>
</feature>
<keyword evidence="5 8" id="KW-0812">Transmembrane</keyword>
<comment type="similarity">
    <text evidence="2">Belongs to the binding-protein-dependent transport system permease family. CysTW subfamily.</text>
</comment>
<evidence type="ECO:0000256" key="8">
    <source>
        <dbReference type="SAM" id="Phobius"/>
    </source>
</evidence>
<proteinExistence type="inferred from homology"/>
<dbReference type="SUPFAM" id="SSF161098">
    <property type="entry name" value="MetI-like"/>
    <property type="match status" value="1"/>
</dbReference>
<evidence type="ECO:0000256" key="4">
    <source>
        <dbReference type="ARBA" id="ARBA00022475"/>
    </source>
</evidence>
<evidence type="ECO:0000256" key="2">
    <source>
        <dbReference type="ARBA" id="ARBA00007069"/>
    </source>
</evidence>
<feature type="transmembrane region" description="Helical" evidence="8">
    <location>
        <begin position="151"/>
        <end position="176"/>
    </location>
</feature>
<feature type="transmembrane region" description="Helical" evidence="8">
    <location>
        <begin position="78"/>
        <end position="96"/>
    </location>
</feature>
<dbReference type="AlphaFoldDB" id="A0A382QM36"/>